<dbReference type="PANTHER" id="PTHR23026">
    <property type="entry name" value="NADPH NITROREDUCTASE"/>
    <property type="match status" value="1"/>
</dbReference>
<protein>
    <submittedName>
        <fullName evidence="3">Nitroreductase</fullName>
    </submittedName>
</protein>
<dbReference type="Pfam" id="PF00881">
    <property type="entry name" value="Nitroreductase"/>
    <property type="match status" value="1"/>
</dbReference>
<dbReference type="InterPro" id="IPR050627">
    <property type="entry name" value="Nitroreductase/BluB"/>
</dbReference>
<evidence type="ECO:0000313" key="3">
    <source>
        <dbReference type="EMBL" id="AOR29955.1"/>
    </source>
</evidence>
<accession>A0A1D7Y328</accession>
<name>A0A1D7Y328_9ACTN</name>
<sequence>MTAEPPDVNAVTALVADAAAAPSLHNAQPWAFGYLRQIGVLRLFADPERALPRTDPENRGLHIGCGAALLNLRVAAAAAGLAPVVRLLPDPAYPEFLAEVQLCGTGPPDGALAQLGPAIRRRHSSRLPFRDEGIPAAVREKLSEAARDEGAQLLFPGAWHAQSILELVRDAEESEALDPDVREETARWTHTELPHAAGAADGIPGEAFGPRQRGTSAPVRDFAVGRPVPGRGWAPFEKNPHIALLGTARDDPADWLTAGQALERVLLRATADGLVASVTSQPLEWPEIRWAVRDPVSAMAHVQMVIRLGYGPEGPASPRRPVADLLHVL</sequence>
<evidence type="ECO:0000256" key="1">
    <source>
        <dbReference type="SAM" id="MobiDB-lite"/>
    </source>
</evidence>
<gene>
    <name evidence="3" type="ORF">BFF78_01645</name>
</gene>
<dbReference type="EMBL" id="CP017248">
    <property type="protein sequence ID" value="AOR29955.1"/>
    <property type="molecule type" value="Genomic_DNA"/>
</dbReference>
<reference evidence="4" key="1">
    <citation type="submission" date="2016-09" db="EMBL/GenBank/DDBJ databases">
        <title>Streptomyces puniciscabiei strain:TW1S1 Genome sequencing and assembly.</title>
        <authorList>
            <person name="Kim M.-K."/>
            <person name="Kim S.B."/>
        </authorList>
    </citation>
    <scope>NUCLEOTIDE SEQUENCE [LARGE SCALE GENOMIC DNA]</scope>
    <source>
        <strain evidence="4">TW1S1</strain>
    </source>
</reference>
<proteinExistence type="predicted"/>
<dbReference type="SUPFAM" id="SSF55469">
    <property type="entry name" value="FMN-dependent nitroreductase-like"/>
    <property type="match status" value="2"/>
</dbReference>
<feature type="domain" description="Nitroreductase" evidence="2">
    <location>
        <begin position="119"/>
        <end position="309"/>
    </location>
</feature>
<dbReference type="KEGG" id="spun:BFF78_01645"/>
<dbReference type="InterPro" id="IPR029479">
    <property type="entry name" value="Nitroreductase"/>
</dbReference>
<evidence type="ECO:0000259" key="2">
    <source>
        <dbReference type="Pfam" id="PF00881"/>
    </source>
</evidence>
<organism evidence="3 4">
    <name type="scientific">Streptomyces fodineus</name>
    <dbReference type="NCBI Taxonomy" id="1904616"/>
    <lineage>
        <taxon>Bacteria</taxon>
        <taxon>Bacillati</taxon>
        <taxon>Actinomycetota</taxon>
        <taxon>Actinomycetes</taxon>
        <taxon>Kitasatosporales</taxon>
        <taxon>Streptomycetaceae</taxon>
        <taxon>Streptomyces</taxon>
    </lineage>
</organism>
<dbReference type="Gene3D" id="3.40.109.10">
    <property type="entry name" value="NADH Oxidase"/>
    <property type="match status" value="1"/>
</dbReference>
<dbReference type="RefSeq" id="WP_069776609.1">
    <property type="nucleotide sequence ID" value="NZ_CP017248.1"/>
</dbReference>
<feature type="region of interest" description="Disordered" evidence="1">
    <location>
        <begin position="197"/>
        <end position="221"/>
    </location>
</feature>
<dbReference type="InterPro" id="IPR000415">
    <property type="entry name" value="Nitroreductase-like"/>
</dbReference>
<dbReference type="GO" id="GO:0016491">
    <property type="term" value="F:oxidoreductase activity"/>
    <property type="evidence" value="ECO:0007669"/>
    <property type="project" value="InterPro"/>
</dbReference>
<evidence type="ECO:0000313" key="4">
    <source>
        <dbReference type="Proteomes" id="UP000094960"/>
    </source>
</evidence>
<dbReference type="NCBIfam" id="NF047509">
    <property type="entry name" value="Rv3131_FMN_oxido"/>
    <property type="match status" value="1"/>
</dbReference>
<keyword evidence="4" id="KW-1185">Reference proteome</keyword>
<dbReference type="AlphaFoldDB" id="A0A1D7Y328"/>
<dbReference type="PANTHER" id="PTHR23026:SF123">
    <property type="entry name" value="NAD(P)H NITROREDUCTASE RV3131-RELATED"/>
    <property type="match status" value="1"/>
</dbReference>
<dbReference type="Proteomes" id="UP000094960">
    <property type="component" value="Chromosome"/>
</dbReference>